<gene>
    <name evidence="5" type="ORF">Q3M24_13280</name>
</gene>
<dbReference type="SUPFAM" id="SSF52540">
    <property type="entry name" value="P-loop containing nucleoside triphosphate hydrolases"/>
    <property type="match status" value="1"/>
</dbReference>
<dbReference type="EMBL" id="CP159373">
    <property type="protein sequence ID" value="XCN71283.1"/>
    <property type="molecule type" value="Genomic_DNA"/>
</dbReference>
<sequence length="294" mass="32579">MELDDRQGRALRFVDIAGMEELKKTLRLRIIEPFQRPELFTRFRKGAGGGVLLYGPPGCGKTMIARAVAGECGVPFHAVGISQVLNMWVGESEKQVAKIFTVAREKAPSILFFDELDALGYSRSKARSDHTRTLVNEFLAQLDGAGASNERLLILAATNMPWDIDTAMKRPGRFSRQLFISPPDEVARAEIFHLKLKDVPCDAIDYGQLAALTPLFSGADIDGVVEYAKDEVLAEIIEQGAERNITQNDLEQACRACRPTTLDWLDTVTTMLKYGGDDSAYSEVKSYLQEMGKL</sequence>
<name>A0AAU8LPR2_9BACT</name>
<keyword evidence="2 5" id="KW-0067">ATP-binding</keyword>
<proteinExistence type="predicted"/>
<dbReference type="InterPro" id="IPR003959">
    <property type="entry name" value="ATPase_AAA_core"/>
</dbReference>
<reference evidence="5" key="1">
    <citation type="journal article" date="2024" name="Syst. Appl. Microbiol.">
        <title>First single-strain enrichments of Electrothrix cable bacteria, description of E. aestuarii sp. nov. and E. rattekaaiensis sp. nov., and proposal of a cable bacteria taxonomy following the rules of the SeqCode.</title>
        <authorList>
            <person name="Plum-Jensen L.E."/>
            <person name="Schramm A."/>
            <person name="Marshall I.P.G."/>
        </authorList>
    </citation>
    <scope>NUCLEOTIDE SEQUENCE</scope>
    <source>
        <strain evidence="5">Rat1</strain>
    </source>
</reference>
<reference evidence="5" key="2">
    <citation type="submission" date="2024-06" db="EMBL/GenBank/DDBJ databases">
        <authorList>
            <person name="Plum-Jensen L.E."/>
            <person name="Schramm A."/>
            <person name="Marshall I.P.G."/>
        </authorList>
    </citation>
    <scope>NUCLEOTIDE SEQUENCE</scope>
    <source>
        <strain evidence="5">Rat1</strain>
    </source>
</reference>
<feature type="domain" description="AAA+ ATPase" evidence="4">
    <location>
        <begin position="47"/>
        <end position="184"/>
    </location>
</feature>
<dbReference type="Pfam" id="PF00004">
    <property type="entry name" value="AAA"/>
    <property type="match status" value="1"/>
</dbReference>
<keyword evidence="3" id="KW-0175">Coiled coil</keyword>
<organism evidence="5">
    <name type="scientific">Candidatus Electrothrix aestuarii</name>
    <dbReference type="NCBI Taxonomy" id="3062594"/>
    <lineage>
        <taxon>Bacteria</taxon>
        <taxon>Pseudomonadati</taxon>
        <taxon>Thermodesulfobacteriota</taxon>
        <taxon>Desulfobulbia</taxon>
        <taxon>Desulfobulbales</taxon>
        <taxon>Desulfobulbaceae</taxon>
        <taxon>Candidatus Electrothrix</taxon>
    </lineage>
</organism>
<evidence type="ECO:0000313" key="5">
    <source>
        <dbReference type="EMBL" id="XCN71283.1"/>
    </source>
</evidence>
<dbReference type="AlphaFoldDB" id="A0AAU8LPR2"/>
<dbReference type="GO" id="GO:0005524">
    <property type="term" value="F:ATP binding"/>
    <property type="evidence" value="ECO:0007669"/>
    <property type="project" value="UniProtKB-KW"/>
</dbReference>
<dbReference type="InterPro" id="IPR003593">
    <property type="entry name" value="AAA+_ATPase"/>
</dbReference>
<dbReference type="FunFam" id="3.40.50.300:FF:001025">
    <property type="entry name" value="ATPase family, AAA domain-containing 2B"/>
    <property type="match status" value="1"/>
</dbReference>
<protein>
    <submittedName>
        <fullName evidence="5">ATP-binding protein</fullName>
    </submittedName>
</protein>
<evidence type="ECO:0000256" key="2">
    <source>
        <dbReference type="ARBA" id="ARBA00022840"/>
    </source>
</evidence>
<dbReference type="InterPro" id="IPR050304">
    <property type="entry name" value="MT-severing_AAA_ATPase"/>
</dbReference>
<dbReference type="GO" id="GO:0016887">
    <property type="term" value="F:ATP hydrolysis activity"/>
    <property type="evidence" value="ECO:0007669"/>
    <property type="project" value="InterPro"/>
</dbReference>
<dbReference type="Gene3D" id="3.40.50.300">
    <property type="entry name" value="P-loop containing nucleotide triphosphate hydrolases"/>
    <property type="match status" value="1"/>
</dbReference>
<keyword evidence="1" id="KW-0547">Nucleotide-binding</keyword>
<accession>A0AAU8LPR2</accession>
<dbReference type="SMART" id="SM00382">
    <property type="entry name" value="AAA"/>
    <property type="match status" value="1"/>
</dbReference>
<evidence type="ECO:0000256" key="1">
    <source>
        <dbReference type="ARBA" id="ARBA00022741"/>
    </source>
</evidence>
<dbReference type="PANTHER" id="PTHR23074">
    <property type="entry name" value="AAA DOMAIN-CONTAINING"/>
    <property type="match status" value="1"/>
</dbReference>
<dbReference type="InterPro" id="IPR027417">
    <property type="entry name" value="P-loop_NTPase"/>
</dbReference>
<evidence type="ECO:0000256" key="3">
    <source>
        <dbReference type="ARBA" id="ARBA00023054"/>
    </source>
</evidence>
<evidence type="ECO:0000259" key="4">
    <source>
        <dbReference type="SMART" id="SM00382"/>
    </source>
</evidence>
<dbReference type="KEGG" id="eaj:Q3M24_13280"/>
<dbReference type="Gene3D" id="1.10.8.60">
    <property type="match status" value="1"/>
</dbReference>
<dbReference type="PANTHER" id="PTHR23074:SF83">
    <property type="entry name" value="VACUOLAR PROTEIN SORTING-ASSOCIATED PROTEIN 4A"/>
    <property type="match status" value="1"/>
</dbReference>